<protein>
    <submittedName>
        <fullName evidence="2">Uncharacterized protein</fullName>
    </submittedName>
</protein>
<evidence type="ECO:0000313" key="3">
    <source>
        <dbReference type="Proteomes" id="UP000305948"/>
    </source>
</evidence>
<feature type="region of interest" description="Disordered" evidence="1">
    <location>
        <begin position="1"/>
        <end position="59"/>
    </location>
</feature>
<evidence type="ECO:0000256" key="1">
    <source>
        <dbReference type="SAM" id="MobiDB-lite"/>
    </source>
</evidence>
<feature type="compositionally biased region" description="Basic and acidic residues" evidence="1">
    <location>
        <begin position="11"/>
        <end position="22"/>
    </location>
</feature>
<keyword evidence="3" id="KW-1185">Reference proteome</keyword>
<reference evidence="2 3" key="1">
    <citation type="journal article" date="2019" name="Nat. Ecol. Evol.">
        <title>Megaphylogeny resolves global patterns of mushroom evolution.</title>
        <authorList>
            <person name="Varga T."/>
            <person name="Krizsan K."/>
            <person name="Foldi C."/>
            <person name="Dima B."/>
            <person name="Sanchez-Garcia M."/>
            <person name="Sanchez-Ramirez S."/>
            <person name="Szollosi G.J."/>
            <person name="Szarkandi J.G."/>
            <person name="Papp V."/>
            <person name="Albert L."/>
            <person name="Andreopoulos W."/>
            <person name="Angelini C."/>
            <person name="Antonin V."/>
            <person name="Barry K.W."/>
            <person name="Bougher N.L."/>
            <person name="Buchanan P."/>
            <person name="Buyck B."/>
            <person name="Bense V."/>
            <person name="Catcheside P."/>
            <person name="Chovatia M."/>
            <person name="Cooper J."/>
            <person name="Damon W."/>
            <person name="Desjardin D."/>
            <person name="Finy P."/>
            <person name="Geml J."/>
            <person name="Haridas S."/>
            <person name="Hughes K."/>
            <person name="Justo A."/>
            <person name="Karasinski D."/>
            <person name="Kautmanova I."/>
            <person name="Kiss B."/>
            <person name="Kocsube S."/>
            <person name="Kotiranta H."/>
            <person name="LaButti K.M."/>
            <person name="Lechner B.E."/>
            <person name="Liimatainen K."/>
            <person name="Lipzen A."/>
            <person name="Lukacs Z."/>
            <person name="Mihaltcheva S."/>
            <person name="Morgado L.N."/>
            <person name="Niskanen T."/>
            <person name="Noordeloos M.E."/>
            <person name="Ohm R.A."/>
            <person name="Ortiz-Santana B."/>
            <person name="Ovrebo C."/>
            <person name="Racz N."/>
            <person name="Riley R."/>
            <person name="Savchenko A."/>
            <person name="Shiryaev A."/>
            <person name="Soop K."/>
            <person name="Spirin V."/>
            <person name="Szebenyi C."/>
            <person name="Tomsovsky M."/>
            <person name="Tulloss R.E."/>
            <person name="Uehling J."/>
            <person name="Grigoriev I.V."/>
            <person name="Vagvolgyi C."/>
            <person name="Papp T."/>
            <person name="Martin F.M."/>
            <person name="Miettinen O."/>
            <person name="Hibbett D.S."/>
            <person name="Nagy L.G."/>
        </authorList>
    </citation>
    <scope>NUCLEOTIDE SEQUENCE [LARGE SCALE GENOMIC DNA]</scope>
    <source>
        <strain evidence="2 3">OMC1185</strain>
    </source>
</reference>
<feature type="region of interest" description="Disordered" evidence="1">
    <location>
        <begin position="169"/>
        <end position="206"/>
    </location>
</feature>
<feature type="compositionally biased region" description="Acidic residues" evidence="1">
    <location>
        <begin position="1"/>
        <end position="10"/>
    </location>
</feature>
<dbReference type="AlphaFoldDB" id="A0A5C3N133"/>
<dbReference type="EMBL" id="ML213511">
    <property type="protein sequence ID" value="TFK51459.1"/>
    <property type="molecule type" value="Genomic_DNA"/>
</dbReference>
<feature type="compositionally biased region" description="Basic and acidic residues" evidence="1">
    <location>
        <begin position="169"/>
        <end position="178"/>
    </location>
</feature>
<organism evidence="2 3">
    <name type="scientific">Heliocybe sulcata</name>
    <dbReference type="NCBI Taxonomy" id="5364"/>
    <lineage>
        <taxon>Eukaryota</taxon>
        <taxon>Fungi</taxon>
        <taxon>Dikarya</taxon>
        <taxon>Basidiomycota</taxon>
        <taxon>Agaricomycotina</taxon>
        <taxon>Agaricomycetes</taxon>
        <taxon>Gloeophyllales</taxon>
        <taxon>Gloeophyllaceae</taxon>
        <taxon>Heliocybe</taxon>
    </lineage>
</organism>
<feature type="compositionally biased region" description="Low complexity" evidence="1">
    <location>
        <begin position="27"/>
        <end position="42"/>
    </location>
</feature>
<dbReference type="Proteomes" id="UP000305948">
    <property type="component" value="Unassembled WGS sequence"/>
</dbReference>
<gene>
    <name evidence="2" type="ORF">OE88DRAFT_1644912</name>
</gene>
<accession>A0A5C3N133</accession>
<evidence type="ECO:0000313" key="2">
    <source>
        <dbReference type="EMBL" id="TFK51459.1"/>
    </source>
</evidence>
<sequence length="257" mass="28793">MSEISDSDAGDSDRDAGKRGEHWIVQGGRDTSSGGDSGSLSDLNYEYRRPNPEPQNKLQELQHPYTEAAAVRHKRGNHRCQQQCSAAYREASNSLWNDSERLSGKCDAADTLTIAQSVGICANVAKMRLQHSETRRVYYRAMLKYYREMTGKRANLWCTNVVDKVPSKAEREGQDFRSRGGCMQEHPSVSLSEGQAEGRGTKAQPGRLESPYEITTVLGGNRVSCKMSVFNETNELMVLRVVPKEDWLWELASIVKT</sequence>
<name>A0A5C3N133_9AGAM</name>
<proteinExistence type="predicted"/>